<dbReference type="EMBL" id="KI286991">
    <property type="protein sequence ID" value="ESA10541.1"/>
    <property type="molecule type" value="Genomic_DNA"/>
</dbReference>
<gene>
    <name evidence="2" type="ORF">GLOINDRAFT_97264</name>
</gene>
<feature type="region of interest" description="Disordered" evidence="1">
    <location>
        <begin position="339"/>
        <end position="381"/>
    </location>
</feature>
<dbReference type="AlphaFoldDB" id="U9U4K2"/>
<feature type="compositionally biased region" description="Basic residues" evidence="1">
    <location>
        <begin position="339"/>
        <end position="354"/>
    </location>
</feature>
<evidence type="ECO:0000256" key="1">
    <source>
        <dbReference type="SAM" id="MobiDB-lite"/>
    </source>
</evidence>
<proteinExistence type="predicted"/>
<reference evidence="2" key="1">
    <citation type="submission" date="2013-07" db="EMBL/GenBank/DDBJ databases">
        <title>The genome of an arbuscular mycorrhizal fungus provides insights into the evolution of the oldest plant symbiosis.</title>
        <authorList>
            <consortium name="DOE Joint Genome Institute"/>
            <person name="Tisserant E."/>
            <person name="Malbreil M."/>
            <person name="Kuo A."/>
            <person name="Kohler A."/>
            <person name="Symeonidi A."/>
            <person name="Balestrini R."/>
            <person name="Charron P."/>
            <person name="Duensing N."/>
            <person name="Frei-dit-Frey N."/>
            <person name="Gianinazzi-Pearson V."/>
            <person name="Gilbert B."/>
            <person name="Handa Y."/>
            <person name="Hijri M."/>
            <person name="Kaul R."/>
            <person name="Kawaguchi M."/>
            <person name="Krajinski F."/>
            <person name="Lammers P."/>
            <person name="Lapierre D."/>
            <person name="Masclaux F.G."/>
            <person name="Murat C."/>
            <person name="Morin E."/>
            <person name="Ndikumana S."/>
            <person name="Pagni M."/>
            <person name="Petitpierre D."/>
            <person name="Requena N."/>
            <person name="Rosikiewicz P."/>
            <person name="Riley R."/>
            <person name="Saito K."/>
            <person name="San Clemente H."/>
            <person name="Shapiro H."/>
            <person name="van Tuinen D."/>
            <person name="Becard G."/>
            <person name="Bonfante P."/>
            <person name="Paszkowski U."/>
            <person name="Shachar-Hill Y."/>
            <person name="Young J.P."/>
            <person name="Sanders I.R."/>
            <person name="Henrissat B."/>
            <person name="Rensing S.A."/>
            <person name="Grigoriev I.V."/>
            <person name="Corradi N."/>
            <person name="Roux C."/>
            <person name="Martin F."/>
        </authorList>
    </citation>
    <scope>NUCLEOTIDE SEQUENCE</scope>
    <source>
        <strain evidence="2">DAOM 197198</strain>
    </source>
</reference>
<dbReference type="STRING" id="747089.U9U4K2"/>
<sequence>MSITKGIGEENKYRIELLECAKSLNLQNDDDYTKELINQITKELINQIPIENYQEDENESIIHIKKEEENIRGYKDYNNLIIKKFLFEEFNDFDDSNDLLNKELSEVKDIDTDFILCNNLENYITRDSIELEEPLFPKKIKLDNLEVPTVPTIKSLTPNYNPTQIVPEPFLESEIQTYTIEDLCPLYHEAMADEIDIATSLLKEQEIELKNDTILIDDLKFKSKYLEEPILPNVKDIVQQDIPNSISNVESLFKQEVELILKNDEKFSVIEESGVKLPLEMMNEWETMDDDLKETLTESSRESEMILDIPHEGYELANVTAATVYYVYVTVTVVVRHSSKRHSSKRHSSKRHSKPVLIPAKNDPLEMDRRKRRKKSESEEDIITTDSLLSVINHVVPENVMPISSNQDEDEELQKDLDSIIKIDTPFDQWQIIMTQPMDEIGELKFTVPSLLHPVSYASSDIPSRLSDLVVSNSSKSDFQIFSPFSGIKALELLLHWNPIKNVAILEIDKIVDTSETPYDNLAEITQEYICFDTDNLLGLIEVTSKSDEIYLRSKKEEKKKKRLKQLEVAQRDYVHNNKESAAISTASRHSRVTSAAVAPSNMFKNRSSLASYGDFHSQSG</sequence>
<protein>
    <submittedName>
        <fullName evidence="2">Uncharacterized protein</fullName>
    </submittedName>
</protein>
<name>U9U4K2_RHIID</name>
<accession>U9U4K2</accession>
<organism evidence="2">
    <name type="scientific">Rhizophagus irregularis (strain DAOM 181602 / DAOM 197198 / MUCL 43194)</name>
    <name type="common">Arbuscular mycorrhizal fungus</name>
    <name type="synonym">Glomus intraradices</name>
    <dbReference type="NCBI Taxonomy" id="747089"/>
    <lineage>
        <taxon>Eukaryota</taxon>
        <taxon>Fungi</taxon>
        <taxon>Fungi incertae sedis</taxon>
        <taxon>Mucoromycota</taxon>
        <taxon>Glomeromycotina</taxon>
        <taxon>Glomeromycetes</taxon>
        <taxon>Glomerales</taxon>
        <taxon>Glomeraceae</taxon>
        <taxon>Rhizophagus</taxon>
    </lineage>
</organism>
<dbReference type="HOGENOM" id="CLU_440149_0_0_1"/>
<dbReference type="VEuPathDB" id="FungiDB:RhiirFUN_010511"/>
<evidence type="ECO:0000313" key="2">
    <source>
        <dbReference type="EMBL" id="ESA10541.1"/>
    </source>
</evidence>